<keyword evidence="2" id="KW-0378">Hydrolase</keyword>
<sequence>MQFTYYGHSCFSVSINGKNLLFDPFISYNELAAGIDVNSIKADYILVSHGHVDHIADGVSIAKRTGAKMIANWEIHEWLNKQGVENTHPMNIGGSRDFGDFRVKCVVAQHSSGLPDGSYGGNPMGFIVYSDAGNFYYSGDTALTLDMQLIPRWAKLNFAVLPIGDNFTMNAADALACAEMIQCQQVIGVHYDTFGYIKIDHEAARQTFSAGGKKLILAAIGETISI</sequence>
<gene>
    <name evidence="2" type="ORF">BC349_14155</name>
</gene>
<dbReference type="PANTHER" id="PTHR43546">
    <property type="entry name" value="UPF0173 METAL-DEPENDENT HYDROLASE MJ1163-RELATED"/>
    <property type="match status" value="1"/>
</dbReference>
<keyword evidence="3" id="KW-1185">Reference proteome</keyword>
<protein>
    <submittedName>
        <fullName evidence="2">Hydrolase</fullName>
    </submittedName>
</protein>
<feature type="domain" description="Metallo-beta-lactamase" evidence="1">
    <location>
        <begin position="7"/>
        <end position="190"/>
    </location>
</feature>
<evidence type="ECO:0000259" key="1">
    <source>
        <dbReference type="SMART" id="SM00849"/>
    </source>
</evidence>
<dbReference type="InterPro" id="IPR050114">
    <property type="entry name" value="UPF0173_UPF0282_UlaG_hydrolase"/>
</dbReference>
<name>A0ABR7MC47_9BACT</name>
<reference evidence="2 3" key="1">
    <citation type="submission" date="2016-07" db="EMBL/GenBank/DDBJ databases">
        <title>Genome analysis of Flavihumibacter stibioxidans YS-17.</title>
        <authorList>
            <person name="Shi K."/>
            <person name="Han Y."/>
            <person name="Wang G."/>
        </authorList>
    </citation>
    <scope>NUCLEOTIDE SEQUENCE [LARGE SCALE GENOMIC DNA]</scope>
    <source>
        <strain evidence="2 3">YS-17</strain>
    </source>
</reference>
<dbReference type="Proteomes" id="UP000765802">
    <property type="component" value="Unassembled WGS sequence"/>
</dbReference>
<proteinExistence type="predicted"/>
<dbReference type="Gene3D" id="3.60.15.10">
    <property type="entry name" value="Ribonuclease Z/Hydroxyacylglutathione hydrolase-like"/>
    <property type="match status" value="1"/>
</dbReference>
<dbReference type="InterPro" id="IPR001279">
    <property type="entry name" value="Metallo-B-lactamas"/>
</dbReference>
<dbReference type="PANTHER" id="PTHR43546:SF3">
    <property type="entry name" value="UPF0173 METAL-DEPENDENT HYDROLASE MJ1163"/>
    <property type="match status" value="1"/>
</dbReference>
<accession>A0ABR7MC47</accession>
<dbReference type="NCBIfam" id="NF001911">
    <property type="entry name" value="PRK00685.1"/>
    <property type="match status" value="1"/>
</dbReference>
<comment type="caution">
    <text evidence="2">The sequence shown here is derived from an EMBL/GenBank/DDBJ whole genome shotgun (WGS) entry which is preliminary data.</text>
</comment>
<organism evidence="2 3">
    <name type="scientific">Flavihumibacter stibioxidans</name>
    <dbReference type="NCBI Taxonomy" id="1834163"/>
    <lineage>
        <taxon>Bacteria</taxon>
        <taxon>Pseudomonadati</taxon>
        <taxon>Bacteroidota</taxon>
        <taxon>Chitinophagia</taxon>
        <taxon>Chitinophagales</taxon>
        <taxon>Chitinophagaceae</taxon>
        <taxon>Flavihumibacter</taxon>
    </lineage>
</organism>
<dbReference type="SMART" id="SM00849">
    <property type="entry name" value="Lactamase_B"/>
    <property type="match status" value="1"/>
</dbReference>
<evidence type="ECO:0000313" key="2">
    <source>
        <dbReference type="EMBL" id="MBC6492201.1"/>
    </source>
</evidence>
<dbReference type="InterPro" id="IPR036866">
    <property type="entry name" value="RibonucZ/Hydroxyglut_hydro"/>
</dbReference>
<dbReference type="Pfam" id="PF12706">
    <property type="entry name" value="Lactamase_B_2"/>
    <property type="match status" value="1"/>
</dbReference>
<dbReference type="RefSeq" id="WP_187257518.1">
    <property type="nucleotide sequence ID" value="NZ_JBHULF010000006.1"/>
</dbReference>
<evidence type="ECO:0000313" key="3">
    <source>
        <dbReference type="Proteomes" id="UP000765802"/>
    </source>
</evidence>
<dbReference type="SUPFAM" id="SSF56281">
    <property type="entry name" value="Metallo-hydrolase/oxidoreductase"/>
    <property type="match status" value="1"/>
</dbReference>
<dbReference type="EMBL" id="MBUA01000027">
    <property type="protein sequence ID" value="MBC6492201.1"/>
    <property type="molecule type" value="Genomic_DNA"/>
</dbReference>
<dbReference type="GO" id="GO:0016787">
    <property type="term" value="F:hydrolase activity"/>
    <property type="evidence" value="ECO:0007669"/>
    <property type="project" value="UniProtKB-KW"/>
</dbReference>